<dbReference type="InterPro" id="IPR016171">
    <property type="entry name" value="Vanillyl_alc_oxidase_C-sub2"/>
</dbReference>
<dbReference type="InterPro" id="IPR016167">
    <property type="entry name" value="FAD-bd_PCMH_sub1"/>
</dbReference>
<dbReference type="SUPFAM" id="SSF56176">
    <property type="entry name" value="FAD-binding/transporter-associated domain-like"/>
    <property type="match status" value="1"/>
</dbReference>
<accession>A0A1I2DI17</accession>
<reference evidence="3" key="2">
    <citation type="submission" date="2016-10" db="EMBL/GenBank/DDBJ databases">
        <authorList>
            <person name="de Groot N.N."/>
        </authorList>
    </citation>
    <scope>NUCLEOTIDE SEQUENCE [LARGE SCALE GENOMIC DNA]</scope>
    <source>
        <strain evidence="3">ATCC 20501</strain>
    </source>
</reference>
<dbReference type="PROSITE" id="PS51387">
    <property type="entry name" value="FAD_PCMH"/>
    <property type="match status" value="1"/>
</dbReference>
<dbReference type="PANTHER" id="PTHR43762:SF1">
    <property type="entry name" value="D-ARABINONO-1,4-LACTONE OXIDASE"/>
    <property type="match status" value="1"/>
</dbReference>
<dbReference type="PIRSF" id="PIRSF000136">
    <property type="entry name" value="LGO_GLO"/>
    <property type="match status" value="1"/>
</dbReference>
<dbReference type="RefSeq" id="WP_093357373.1">
    <property type="nucleotide sequence ID" value="NZ_FNVB01000003.1"/>
</dbReference>
<keyword evidence="1" id="KW-0560">Oxidoreductase</keyword>
<dbReference type="Proteomes" id="UP000199690">
    <property type="component" value="Unassembled WGS sequence"/>
</dbReference>
<dbReference type="Gene3D" id="1.10.45.10">
    <property type="entry name" value="Vanillyl-alcohol Oxidase, Chain A, domain 4"/>
    <property type="match status" value="1"/>
</dbReference>
<dbReference type="PANTHER" id="PTHR43762">
    <property type="entry name" value="L-GULONOLACTONE OXIDASE"/>
    <property type="match status" value="1"/>
</dbReference>
<dbReference type="SMR" id="A0A1H6AUQ3"/>
<sequence>MSPTDLPTTDRIWTNWAGNQTCTAAVFAQPRDEDEVIAAVRHAIGRGLNVRVAGAGHSFTPVVTTGGMLLDLTRLTGITATDPDRLRASALAGTTVGDFGPPLWEAGLSLTNQGDIDKQVIAGAIATGTHGSGIDLPSFSAALRRVRLVDGSGEVVEIDESDPRRLRAAQVSIGALGVVLEVELAVSPAYHLTEEISYRPWQEIAEAWDELIVRHRHFSFFWCPVDESVDLYQLPAPPDQPMADHCYVKIYDEVEVTEPDGIVSTTGHRVDRAYRIYPGGYDTPFHEMEYMVPAEHGFTAVSAIRELMRTEHPDQRYPIEVRWTAADEAYLSPNHRRATTVISVSGAPGTDYWPFLRAVDERLREFRARPHWGKLHFMTRERMTELFDEFGTFLDVRRELDPDGTFLNDHLRPLLG</sequence>
<evidence type="ECO:0000313" key="4">
    <source>
        <dbReference type="EMBL" id="SFE79580.1"/>
    </source>
</evidence>
<dbReference type="InterPro" id="IPR016166">
    <property type="entry name" value="FAD-bd_PCMH"/>
</dbReference>
<name>A0A1H6AUQ3_9PSEU</name>
<keyword evidence="5" id="KW-1185">Reference proteome</keyword>
<accession>A0A1H6AUQ3</accession>
<dbReference type="Gene3D" id="3.30.70.2520">
    <property type="match status" value="1"/>
</dbReference>
<reference evidence="5 6" key="1">
    <citation type="submission" date="2016-10" db="EMBL/GenBank/DDBJ databases">
        <authorList>
            <person name="Varghese N."/>
            <person name="Submissions S."/>
        </authorList>
    </citation>
    <scope>NUCLEOTIDE SEQUENCE [LARGE SCALE GENOMIC DNA]</scope>
    <source>
        <strain evidence="6">ATCC 20501</strain>
        <strain evidence="4 5">CGMCC 4.3529</strain>
    </source>
</reference>
<dbReference type="GO" id="GO:0071949">
    <property type="term" value="F:FAD binding"/>
    <property type="evidence" value="ECO:0007669"/>
    <property type="project" value="InterPro"/>
</dbReference>
<protein>
    <submittedName>
        <fullName evidence="3">FAD/FMN-containing dehydrogenase</fullName>
    </submittedName>
</protein>
<feature type="domain" description="FAD-binding PCMH-type" evidence="2">
    <location>
        <begin position="20"/>
        <end position="189"/>
    </location>
</feature>
<evidence type="ECO:0000313" key="5">
    <source>
        <dbReference type="Proteomes" id="UP000199690"/>
    </source>
</evidence>
<evidence type="ECO:0000313" key="3">
    <source>
        <dbReference type="EMBL" id="SEG52368.1"/>
    </source>
</evidence>
<gene>
    <name evidence="3" type="ORF">SAMN02982929_02521</name>
    <name evidence="4" type="ORF">SAMN05216506_114129</name>
</gene>
<organism evidence="3 6">
    <name type="scientific">Saccharopolyspora kobensis</name>
    <dbReference type="NCBI Taxonomy" id="146035"/>
    <lineage>
        <taxon>Bacteria</taxon>
        <taxon>Bacillati</taxon>
        <taxon>Actinomycetota</taxon>
        <taxon>Actinomycetes</taxon>
        <taxon>Pseudonocardiales</taxon>
        <taxon>Pseudonocardiaceae</taxon>
        <taxon>Saccharopolyspora</taxon>
    </lineage>
</organism>
<dbReference type="Pfam" id="PF04030">
    <property type="entry name" value="ALO"/>
    <property type="match status" value="1"/>
</dbReference>
<dbReference type="AlphaFoldDB" id="A0A1H6AUQ3"/>
<dbReference type="InterPro" id="IPR016169">
    <property type="entry name" value="FAD-bd_PCMH_sub2"/>
</dbReference>
<dbReference type="Gene3D" id="3.30.465.10">
    <property type="match status" value="1"/>
</dbReference>
<dbReference type="Pfam" id="PF01565">
    <property type="entry name" value="FAD_binding_4"/>
    <property type="match status" value="1"/>
</dbReference>
<dbReference type="EMBL" id="FNVB01000003">
    <property type="protein sequence ID" value="SEG52368.1"/>
    <property type="molecule type" value="Genomic_DNA"/>
</dbReference>
<dbReference type="GO" id="GO:0016020">
    <property type="term" value="C:membrane"/>
    <property type="evidence" value="ECO:0007669"/>
    <property type="project" value="InterPro"/>
</dbReference>
<proteinExistence type="predicted"/>
<dbReference type="InterPro" id="IPR036318">
    <property type="entry name" value="FAD-bd_PCMH-like_sf"/>
</dbReference>
<evidence type="ECO:0000313" key="6">
    <source>
        <dbReference type="Proteomes" id="UP000236729"/>
    </source>
</evidence>
<dbReference type="InterPro" id="IPR010031">
    <property type="entry name" value="FAD_lactone_oxidase-like"/>
</dbReference>
<dbReference type="GO" id="GO:0003885">
    <property type="term" value="F:D-arabinono-1,4-lactone oxidase activity"/>
    <property type="evidence" value="ECO:0007669"/>
    <property type="project" value="InterPro"/>
</dbReference>
<evidence type="ECO:0000259" key="2">
    <source>
        <dbReference type="PROSITE" id="PS51387"/>
    </source>
</evidence>
<dbReference type="EMBL" id="FOME01000014">
    <property type="protein sequence ID" value="SFE79580.1"/>
    <property type="molecule type" value="Genomic_DNA"/>
</dbReference>
<evidence type="ECO:0000256" key="1">
    <source>
        <dbReference type="ARBA" id="ARBA00023002"/>
    </source>
</evidence>
<dbReference type="InterPro" id="IPR006094">
    <property type="entry name" value="Oxid_FAD_bind_N"/>
</dbReference>
<dbReference type="Gene3D" id="3.30.43.10">
    <property type="entry name" value="Uridine Diphospho-n-acetylenolpyruvylglucosamine Reductase, domain 2"/>
    <property type="match status" value="1"/>
</dbReference>
<dbReference type="InterPro" id="IPR007173">
    <property type="entry name" value="ALO_C"/>
</dbReference>
<dbReference type="Proteomes" id="UP000236729">
    <property type="component" value="Unassembled WGS sequence"/>
</dbReference>